<sequence>MLARSIRVVPAECGWALQVDHLREPLRFATLKAAIAAGWGYAQRETTELLIHTLDGHVRLRSACSDDHQEPQR</sequence>
<proteinExistence type="predicted"/>
<evidence type="ECO:0000313" key="1">
    <source>
        <dbReference type="EMBL" id="SCU98389.1"/>
    </source>
</evidence>
<name>A0A1K0IQL2_CUPNE</name>
<gene>
    <name evidence="1" type="ORF">CNECB9_5470013</name>
</gene>
<dbReference type="AlphaFoldDB" id="A0A1K0IQL2"/>
<reference evidence="1" key="1">
    <citation type="submission" date="2016-09" db="EMBL/GenBank/DDBJ databases">
        <authorList>
            <person name="Capua I."/>
            <person name="De Benedictis P."/>
            <person name="Joannis T."/>
            <person name="Lombin L.H."/>
            <person name="Cattoli G."/>
        </authorList>
    </citation>
    <scope>NUCLEOTIDE SEQUENCE</scope>
    <source>
        <strain evidence="1">B9</strain>
    </source>
</reference>
<dbReference type="EMBL" id="FMSH01000498">
    <property type="protein sequence ID" value="SCU98389.1"/>
    <property type="molecule type" value="Genomic_DNA"/>
</dbReference>
<dbReference type="InterPro" id="IPR018691">
    <property type="entry name" value="DUF2188"/>
</dbReference>
<dbReference type="Pfam" id="PF09954">
    <property type="entry name" value="DUF2188"/>
    <property type="match status" value="1"/>
</dbReference>
<protein>
    <recommendedName>
        <fullName evidence="2">DUF2188 domain-containing protein</fullName>
    </recommendedName>
</protein>
<organism evidence="1">
    <name type="scientific">Cupriavidus necator</name>
    <name type="common">Alcaligenes eutrophus</name>
    <name type="synonym">Ralstonia eutropha</name>
    <dbReference type="NCBI Taxonomy" id="106590"/>
    <lineage>
        <taxon>Bacteria</taxon>
        <taxon>Pseudomonadati</taxon>
        <taxon>Pseudomonadota</taxon>
        <taxon>Betaproteobacteria</taxon>
        <taxon>Burkholderiales</taxon>
        <taxon>Burkholderiaceae</taxon>
        <taxon>Cupriavidus</taxon>
    </lineage>
</organism>
<dbReference type="RefSeq" id="WP_340530113.1">
    <property type="nucleotide sequence ID" value="NZ_FMSH01000498.1"/>
</dbReference>
<accession>A0A1K0IQL2</accession>
<evidence type="ECO:0008006" key="2">
    <source>
        <dbReference type="Google" id="ProtNLM"/>
    </source>
</evidence>